<dbReference type="GO" id="GO:0007166">
    <property type="term" value="P:cell surface receptor signaling pathway"/>
    <property type="evidence" value="ECO:0007669"/>
    <property type="project" value="TreeGrafter"/>
</dbReference>
<keyword evidence="6" id="KW-0472">Membrane</keyword>
<evidence type="ECO:0000256" key="6">
    <source>
        <dbReference type="ARBA" id="ARBA00023136"/>
    </source>
</evidence>
<dbReference type="InterPro" id="IPR013783">
    <property type="entry name" value="Ig-like_fold"/>
</dbReference>
<keyword evidence="8" id="KW-0675">Receptor</keyword>
<proteinExistence type="predicted"/>
<dbReference type="GO" id="GO:0006955">
    <property type="term" value="P:immune response"/>
    <property type="evidence" value="ECO:0007669"/>
    <property type="project" value="TreeGrafter"/>
</dbReference>
<dbReference type="GO" id="GO:0031295">
    <property type="term" value="P:T cell costimulation"/>
    <property type="evidence" value="ECO:0007669"/>
    <property type="project" value="TreeGrafter"/>
</dbReference>
<dbReference type="SUPFAM" id="SSF48726">
    <property type="entry name" value="Immunoglobulin"/>
    <property type="match status" value="1"/>
</dbReference>
<protein>
    <submittedName>
        <fullName evidence="12">Uncharacterized protein</fullName>
    </submittedName>
</protein>
<feature type="chain" id="PRO_5039677465" evidence="11">
    <location>
        <begin position="21"/>
        <end position="111"/>
    </location>
</feature>
<organism evidence="12 13">
    <name type="scientific">Megalops atlanticus</name>
    <name type="common">Tarpon</name>
    <name type="synonym">Clupea gigantea</name>
    <dbReference type="NCBI Taxonomy" id="7932"/>
    <lineage>
        <taxon>Eukaryota</taxon>
        <taxon>Metazoa</taxon>
        <taxon>Chordata</taxon>
        <taxon>Craniata</taxon>
        <taxon>Vertebrata</taxon>
        <taxon>Euteleostomi</taxon>
        <taxon>Actinopterygii</taxon>
        <taxon>Neopterygii</taxon>
        <taxon>Teleostei</taxon>
        <taxon>Elopiformes</taxon>
        <taxon>Megalopidae</taxon>
        <taxon>Megalops</taxon>
    </lineage>
</organism>
<dbReference type="Gene3D" id="2.60.40.10">
    <property type="entry name" value="Immunoglobulins"/>
    <property type="match status" value="1"/>
</dbReference>
<sequence length="111" mass="12312">MIISTLCSLLSAFFTTSIEGFSMQGPAAGSTVAQLGGSVLLPCSVDRPLALEEVEVEVEWRRTDSETLVHLFQEGESRPESQPERYRERATFFNELIPKGNFSLLLTNSGW</sequence>
<evidence type="ECO:0000313" key="13">
    <source>
        <dbReference type="Proteomes" id="UP001046870"/>
    </source>
</evidence>
<keyword evidence="4 11" id="KW-0732">Signal</keyword>
<dbReference type="GO" id="GO:0042102">
    <property type="term" value="P:positive regulation of T cell proliferation"/>
    <property type="evidence" value="ECO:0007669"/>
    <property type="project" value="TreeGrafter"/>
</dbReference>
<evidence type="ECO:0000256" key="4">
    <source>
        <dbReference type="ARBA" id="ARBA00022729"/>
    </source>
</evidence>
<accession>A0A9D3PA57</accession>
<evidence type="ECO:0000256" key="11">
    <source>
        <dbReference type="SAM" id="SignalP"/>
    </source>
</evidence>
<dbReference type="Proteomes" id="UP001046870">
    <property type="component" value="Chromosome 24"/>
</dbReference>
<keyword evidence="13" id="KW-1185">Reference proteome</keyword>
<dbReference type="InterPro" id="IPR051713">
    <property type="entry name" value="T-cell_Activation_Regulation"/>
</dbReference>
<keyword evidence="10" id="KW-0393">Immunoglobulin domain</keyword>
<dbReference type="OrthoDB" id="7225082at2759"/>
<dbReference type="EMBL" id="JAFDVH010000024">
    <property type="protein sequence ID" value="KAG7455334.1"/>
    <property type="molecule type" value="Genomic_DNA"/>
</dbReference>
<keyword evidence="5" id="KW-1133">Transmembrane helix</keyword>
<keyword evidence="2" id="KW-1003">Cell membrane</keyword>
<dbReference type="GO" id="GO:0042130">
    <property type="term" value="P:negative regulation of T cell proliferation"/>
    <property type="evidence" value="ECO:0007669"/>
    <property type="project" value="TreeGrafter"/>
</dbReference>
<evidence type="ECO:0000256" key="9">
    <source>
        <dbReference type="ARBA" id="ARBA00023180"/>
    </source>
</evidence>
<evidence type="ECO:0000256" key="10">
    <source>
        <dbReference type="ARBA" id="ARBA00023319"/>
    </source>
</evidence>
<dbReference type="GO" id="GO:0009897">
    <property type="term" value="C:external side of plasma membrane"/>
    <property type="evidence" value="ECO:0007669"/>
    <property type="project" value="TreeGrafter"/>
</dbReference>
<keyword evidence="3" id="KW-0812">Transmembrane</keyword>
<gene>
    <name evidence="12" type="ORF">MATL_G00255520</name>
</gene>
<evidence type="ECO:0000256" key="7">
    <source>
        <dbReference type="ARBA" id="ARBA00023157"/>
    </source>
</evidence>
<evidence type="ECO:0000256" key="2">
    <source>
        <dbReference type="ARBA" id="ARBA00022475"/>
    </source>
</evidence>
<feature type="signal peptide" evidence="11">
    <location>
        <begin position="1"/>
        <end position="20"/>
    </location>
</feature>
<dbReference type="PANTHER" id="PTHR25466">
    <property type="entry name" value="T-LYMPHOCYTE ACTIVATION ANTIGEN"/>
    <property type="match status" value="1"/>
</dbReference>
<dbReference type="GO" id="GO:0071222">
    <property type="term" value="P:cellular response to lipopolysaccharide"/>
    <property type="evidence" value="ECO:0007669"/>
    <property type="project" value="TreeGrafter"/>
</dbReference>
<keyword evidence="7" id="KW-1015">Disulfide bond</keyword>
<dbReference type="PANTHER" id="PTHR25466:SF14">
    <property type="entry name" value="BUTYROPHILIN SUBFAMILY 2 MEMBER A2-LIKE-RELATED"/>
    <property type="match status" value="1"/>
</dbReference>
<name>A0A9D3PA57_MEGAT</name>
<comment type="subcellular location">
    <subcellularLocation>
        <location evidence="1">Cell membrane</location>
        <topology evidence="1">Single-pass type I membrane protein</topology>
    </subcellularLocation>
</comment>
<keyword evidence="9" id="KW-0325">Glycoprotein</keyword>
<comment type="caution">
    <text evidence="12">The sequence shown here is derived from an EMBL/GenBank/DDBJ whole genome shotgun (WGS) entry which is preliminary data.</text>
</comment>
<evidence type="ECO:0000256" key="5">
    <source>
        <dbReference type="ARBA" id="ARBA00022989"/>
    </source>
</evidence>
<dbReference type="AlphaFoldDB" id="A0A9D3PA57"/>
<dbReference type="InterPro" id="IPR036179">
    <property type="entry name" value="Ig-like_dom_sf"/>
</dbReference>
<evidence type="ECO:0000313" key="12">
    <source>
        <dbReference type="EMBL" id="KAG7455334.1"/>
    </source>
</evidence>
<evidence type="ECO:0000256" key="3">
    <source>
        <dbReference type="ARBA" id="ARBA00022692"/>
    </source>
</evidence>
<reference evidence="12" key="1">
    <citation type="submission" date="2021-01" db="EMBL/GenBank/DDBJ databases">
        <authorList>
            <person name="Zahm M."/>
            <person name="Roques C."/>
            <person name="Cabau C."/>
            <person name="Klopp C."/>
            <person name="Donnadieu C."/>
            <person name="Jouanno E."/>
            <person name="Lampietro C."/>
            <person name="Louis A."/>
            <person name="Herpin A."/>
            <person name="Echchiki A."/>
            <person name="Berthelot C."/>
            <person name="Parey E."/>
            <person name="Roest-Crollius H."/>
            <person name="Braasch I."/>
            <person name="Postlethwait J."/>
            <person name="Bobe J."/>
            <person name="Montfort J."/>
            <person name="Bouchez O."/>
            <person name="Begum T."/>
            <person name="Mejri S."/>
            <person name="Adams A."/>
            <person name="Chen W.-J."/>
            <person name="Guiguen Y."/>
        </authorList>
    </citation>
    <scope>NUCLEOTIDE SEQUENCE</scope>
    <source>
        <strain evidence="12">YG-15Mar2019-1</strain>
        <tissue evidence="12">Brain</tissue>
    </source>
</reference>
<evidence type="ECO:0000256" key="1">
    <source>
        <dbReference type="ARBA" id="ARBA00004251"/>
    </source>
</evidence>
<evidence type="ECO:0000256" key="8">
    <source>
        <dbReference type="ARBA" id="ARBA00023170"/>
    </source>
</evidence>